<evidence type="ECO:0000256" key="5">
    <source>
        <dbReference type="ARBA" id="ARBA00023136"/>
    </source>
</evidence>
<evidence type="ECO:0000256" key="1">
    <source>
        <dbReference type="ARBA" id="ARBA00004651"/>
    </source>
</evidence>
<gene>
    <name evidence="8" type="ORF">LX70_00679</name>
</gene>
<dbReference type="PANTHER" id="PTHR32322">
    <property type="entry name" value="INNER MEMBRANE TRANSPORTER"/>
    <property type="match status" value="1"/>
</dbReference>
<feature type="transmembrane region" description="Helical" evidence="6">
    <location>
        <begin position="215"/>
        <end position="235"/>
    </location>
</feature>
<evidence type="ECO:0000256" key="6">
    <source>
        <dbReference type="SAM" id="Phobius"/>
    </source>
</evidence>
<dbReference type="InterPro" id="IPR037185">
    <property type="entry name" value="EmrE-like"/>
</dbReference>
<evidence type="ECO:0000313" key="9">
    <source>
        <dbReference type="Proteomes" id="UP000238338"/>
    </source>
</evidence>
<dbReference type="Proteomes" id="UP000238338">
    <property type="component" value="Unassembled WGS sequence"/>
</dbReference>
<evidence type="ECO:0000256" key="2">
    <source>
        <dbReference type="ARBA" id="ARBA00022475"/>
    </source>
</evidence>
<keyword evidence="5 6" id="KW-0472">Membrane</keyword>
<feature type="transmembrane region" description="Helical" evidence="6">
    <location>
        <begin position="143"/>
        <end position="162"/>
    </location>
</feature>
<accession>A0A2S8SDQ3</accession>
<feature type="domain" description="EamA" evidence="7">
    <location>
        <begin position="155"/>
        <end position="284"/>
    </location>
</feature>
<comment type="caution">
    <text evidence="8">The sequence shown here is derived from an EMBL/GenBank/DDBJ whole genome shotgun (WGS) entry which is preliminary data.</text>
</comment>
<evidence type="ECO:0000256" key="3">
    <source>
        <dbReference type="ARBA" id="ARBA00022692"/>
    </source>
</evidence>
<feature type="transmembrane region" description="Helical" evidence="6">
    <location>
        <begin position="68"/>
        <end position="85"/>
    </location>
</feature>
<feature type="transmembrane region" description="Helical" evidence="6">
    <location>
        <begin position="91"/>
        <end position="108"/>
    </location>
</feature>
<protein>
    <submittedName>
        <fullName evidence="8">EamA-like transporter family protein</fullName>
    </submittedName>
</protein>
<name>A0A2S8SDQ3_9RHOB</name>
<sequence length="291" mass="30361">MLAANLICMASMLIWALAFPAADLLLKSIAPLPLAALRMVLATAFLLPLWARQDGLATLCGAPWRKGLFVGGIGFGIGAYLLLFAQSRTDAVTVAIIAATMPVVGILLERVHSRRPMRARLIVGLALSLVGGMYAYFSQIGAFTVGLGAVAAFTSVAIFSWGSQRTVVDFPQLSNLGRTTITCAGAAGVLLLTWAISAASGAAPTDWSRIGLAEIGALAIYGFGSLAISQLLWLVGVERLGLGVASMHINAAPFYVMIFAVMAGGPWNWAQATGATIVILGVLIAQGRFRA</sequence>
<feature type="transmembrane region" description="Helical" evidence="6">
    <location>
        <begin position="28"/>
        <end position="47"/>
    </location>
</feature>
<keyword evidence="3 6" id="KW-0812">Transmembrane</keyword>
<keyword evidence="4 6" id="KW-1133">Transmembrane helix</keyword>
<dbReference type="EMBL" id="PVEP01000001">
    <property type="protein sequence ID" value="PQV58862.1"/>
    <property type="molecule type" value="Genomic_DNA"/>
</dbReference>
<keyword evidence="9" id="KW-1185">Reference proteome</keyword>
<evidence type="ECO:0000313" key="8">
    <source>
        <dbReference type="EMBL" id="PQV58862.1"/>
    </source>
</evidence>
<reference evidence="8 9" key="1">
    <citation type="submission" date="2018-02" db="EMBL/GenBank/DDBJ databases">
        <title>Genomic Encyclopedia of Archaeal and Bacterial Type Strains, Phase II (KMG-II): from individual species to whole genera.</title>
        <authorList>
            <person name="Goeker M."/>
        </authorList>
    </citation>
    <scope>NUCLEOTIDE SEQUENCE [LARGE SCALE GENOMIC DNA]</scope>
    <source>
        <strain evidence="8 9">DSM 18921</strain>
    </source>
</reference>
<dbReference type="InterPro" id="IPR000620">
    <property type="entry name" value="EamA_dom"/>
</dbReference>
<dbReference type="Pfam" id="PF00892">
    <property type="entry name" value="EamA"/>
    <property type="match status" value="2"/>
</dbReference>
<dbReference type="AlphaFoldDB" id="A0A2S8SDQ3"/>
<evidence type="ECO:0000256" key="4">
    <source>
        <dbReference type="ARBA" id="ARBA00022989"/>
    </source>
</evidence>
<feature type="transmembrane region" description="Helical" evidence="6">
    <location>
        <begin position="269"/>
        <end position="289"/>
    </location>
</feature>
<keyword evidence="2" id="KW-1003">Cell membrane</keyword>
<proteinExistence type="predicted"/>
<comment type="subcellular location">
    <subcellularLocation>
        <location evidence="1">Cell membrane</location>
        <topology evidence="1">Multi-pass membrane protein</topology>
    </subcellularLocation>
</comment>
<feature type="transmembrane region" description="Helical" evidence="6">
    <location>
        <begin position="183"/>
        <end position="203"/>
    </location>
</feature>
<dbReference type="PANTHER" id="PTHR32322:SF18">
    <property type="entry name" value="S-ADENOSYLMETHIONINE_S-ADENOSYLHOMOCYSTEINE TRANSPORTER"/>
    <property type="match status" value="1"/>
</dbReference>
<dbReference type="InterPro" id="IPR050638">
    <property type="entry name" value="AA-Vitamin_Transporters"/>
</dbReference>
<dbReference type="GO" id="GO:0005886">
    <property type="term" value="C:plasma membrane"/>
    <property type="evidence" value="ECO:0007669"/>
    <property type="project" value="UniProtKB-SubCell"/>
</dbReference>
<evidence type="ECO:0000259" key="7">
    <source>
        <dbReference type="Pfam" id="PF00892"/>
    </source>
</evidence>
<feature type="transmembrane region" description="Helical" evidence="6">
    <location>
        <begin position="120"/>
        <end position="137"/>
    </location>
</feature>
<feature type="domain" description="EamA" evidence="7">
    <location>
        <begin position="4"/>
        <end position="131"/>
    </location>
</feature>
<dbReference type="SUPFAM" id="SSF103481">
    <property type="entry name" value="Multidrug resistance efflux transporter EmrE"/>
    <property type="match status" value="1"/>
</dbReference>
<feature type="transmembrane region" description="Helical" evidence="6">
    <location>
        <begin position="242"/>
        <end position="263"/>
    </location>
</feature>
<organism evidence="8 9">
    <name type="scientific">Albidovulum denitrificans</name>
    <dbReference type="NCBI Taxonomy" id="404881"/>
    <lineage>
        <taxon>Bacteria</taxon>
        <taxon>Pseudomonadati</taxon>
        <taxon>Pseudomonadota</taxon>
        <taxon>Alphaproteobacteria</taxon>
        <taxon>Rhodobacterales</taxon>
        <taxon>Paracoccaceae</taxon>
        <taxon>Albidovulum</taxon>
    </lineage>
</organism>